<evidence type="ECO:0000313" key="10">
    <source>
        <dbReference type="Proteomes" id="UP000565205"/>
    </source>
</evidence>
<keyword evidence="9" id="KW-1185">Reference proteome</keyword>
<dbReference type="Pfam" id="PF02353">
    <property type="entry name" value="CMAS"/>
    <property type="match status" value="1"/>
</dbReference>
<dbReference type="InterPro" id="IPR057206">
    <property type="entry name" value="DUF7884"/>
</dbReference>
<evidence type="ECO:0000256" key="3">
    <source>
        <dbReference type="ARBA" id="ARBA00022679"/>
    </source>
</evidence>
<dbReference type="EMBL" id="JACHXV010000006">
    <property type="protein sequence ID" value="MBB3174224.1"/>
    <property type="molecule type" value="Genomic_DNA"/>
</dbReference>
<comment type="caution">
    <text evidence="7">The sequence shown here is derived from an EMBL/GenBank/DDBJ whole genome shotgun (WGS) entry which is preliminary data.</text>
</comment>
<evidence type="ECO:0000313" key="9">
    <source>
        <dbReference type="Proteomes" id="UP000557688"/>
    </source>
</evidence>
<feature type="domain" description="DUF7884" evidence="6">
    <location>
        <begin position="17"/>
        <end position="83"/>
    </location>
</feature>
<dbReference type="InterPro" id="IPR003333">
    <property type="entry name" value="CMAS"/>
</dbReference>
<keyword evidence="4" id="KW-0949">S-adenosyl-L-methionine</keyword>
<proteinExistence type="inferred from homology"/>
<evidence type="ECO:0000313" key="7">
    <source>
        <dbReference type="EMBL" id="MBB3174224.1"/>
    </source>
</evidence>
<keyword evidence="2 7" id="KW-0489">Methyltransferase</keyword>
<accession>A0A839V103</accession>
<evidence type="ECO:0000256" key="4">
    <source>
        <dbReference type="ARBA" id="ARBA00022691"/>
    </source>
</evidence>
<keyword evidence="5" id="KW-0443">Lipid metabolism</keyword>
<evidence type="ECO:0000256" key="1">
    <source>
        <dbReference type="ARBA" id="ARBA00010815"/>
    </source>
</evidence>
<evidence type="ECO:0000313" key="8">
    <source>
        <dbReference type="EMBL" id="NVN30076.1"/>
    </source>
</evidence>
<evidence type="ECO:0000256" key="2">
    <source>
        <dbReference type="ARBA" id="ARBA00022603"/>
    </source>
</evidence>
<dbReference type="EC" id="2.1.1.79" evidence="7"/>
<name>A0A839V103_9PROT</name>
<dbReference type="Gene3D" id="3.40.50.150">
    <property type="entry name" value="Vaccinia Virus protein VP39"/>
    <property type="match status" value="1"/>
</dbReference>
<comment type="similarity">
    <text evidence="1">Belongs to the CFA/CMAS family.</text>
</comment>
<reference evidence="8 10" key="1">
    <citation type="submission" date="2020-06" db="EMBL/GenBank/DDBJ databases">
        <title>Description of novel acetic acid bacteria.</title>
        <authorList>
            <person name="Sombolestani A."/>
        </authorList>
    </citation>
    <scope>NUCLEOTIDE SEQUENCE [LARGE SCALE GENOMIC DNA]</scope>
    <source>
        <strain evidence="8 10">LMG 26838</strain>
    </source>
</reference>
<dbReference type="EMBL" id="JABXXQ010000101">
    <property type="protein sequence ID" value="NVN30076.1"/>
    <property type="molecule type" value="Genomic_DNA"/>
</dbReference>
<sequence length="416" mass="47082">MIRLLDIFLRLFIRRGTLRVRLPDGSYRSYGSGTPTAGVHLRNERAVRALLVNPGLSFGEAYMDDDLVPLDGPLYELVELLMINAVAGGHPGMRLEGGWRWLKRGVSQFNPERRSRRNVAHHYDLDGRLYSLFLDRDRQYSCAYFVHGDETLEEAQEAKKHHIAAKLKLDRPGLRVLDIGCGWGGMALTLARDYGVTVTGITLSTEQLNEARSRAESAGLAGQVEFQLRDYRTLTETYDRVVSVGMFEHVGVGHFETYFGAIRDALVPDGVALVHSIGRMDGPGATNAWLEKYIFPGGYSPALSETLAAVERSGLWMTDCEVLRLHYARTIEHWRRRFAANRDTVASMHDERFCRMFELYLCGSELAFRRQGHMNFQLQLTRRIDAVPFTRDYLFEAERAATERRSVAESKAASLG</sequence>
<protein>
    <submittedName>
        <fullName evidence="8">Class I SAM-dependent methyltransferase</fullName>
    </submittedName>
    <submittedName>
        <fullName evidence="7">Cyclopropane-fatty-acyl-phospholipid synthase</fullName>
        <ecNumber evidence="7">2.1.1.79</ecNumber>
    </submittedName>
</protein>
<dbReference type="GO" id="GO:0032259">
    <property type="term" value="P:methylation"/>
    <property type="evidence" value="ECO:0007669"/>
    <property type="project" value="UniProtKB-KW"/>
</dbReference>
<dbReference type="InterPro" id="IPR050723">
    <property type="entry name" value="CFA/CMAS"/>
</dbReference>
<dbReference type="PANTHER" id="PTHR43667:SF1">
    <property type="entry name" value="CYCLOPROPANE-FATTY-ACYL-PHOSPHOLIPID SYNTHASE"/>
    <property type="match status" value="1"/>
</dbReference>
<dbReference type="Pfam" id="PF25371">
    <property type="entry name" value="DUF7884"/>
    <property type="match status" value="1"/>
</dbReference>
<evidence type="ECO:0000259" key="6">
    <source>
        <dbReference type="Pfam" id="PF25371"/>
    </source>
</evidence>
<dbReference type="SUPFAM" id="SSF53335">
    <property type="entry name" value="S-adenosyl-L-methionine-dependent methyltransferases"/>
    <property type="match status" value="1"/>
</dbReference>
<dbReference type="PIRSF" id="PIRSF003085">
    <property type="entry name" value="CMAS"/>
    <property type="match status" value="1"/>
</dbReference>
<dbReference type="Proteomes" id="UP000565205">
    <property type="component" value="Unassembled WGS sequence"/>
</dbReference>
<keyword evidence="3 7" id="KW-0808">Transferase</keyword>
<dbReference type="Proteomes" id="UP000557688">
    <property type="component" value="Unassembled WGS sequence"/>
</dbReference>
<dbReference type="RefSeq" id="WP_176623319.1">
    <property type="nucleotide sequence ID" value="NZ_JABXXQ010000101.1"/>
</dbReference>
<gene>
    <name evidence="7" type="ORF">FHR90_002060</name>
    <name evidence="8" type="ORF">HUK83_06975</name>
</gene>
<organism evidence="7 9">
    <name type="scientific">Endobacter medicaginis</name>
    <dbReference type="NCBI Taxonomy" id="1181271"/>
    <lineage>
        <taxon>Bacteria</taxon>
        <taxon>Pseudomonadati</taxon>
        <taxon>Pseudomonadota</taxon>
        <taxon>Alphaproteobacteria</taxon>
        <taxon>Acetobacterales</taxon>
        <taxon>Acetobacteraceae</taxon>
        <taxon>Endobacter</taxon>
    </lineage>
</organism>
<reference evidence="7 9" key="2">
    <citation type="submission" date="2020-08" db="EMBL/GenBank/DDBJ databases">
        <title>Genomic Encyclopedia of Type Strains, Phase III (KMG-III): the genomes of soil and plant-associated and newly described type strains.</title>
        <authorList>
            <person name="Whitman W."/>
        </authorList>
    </citation>
    <scope>NUCLEOTIDE SEQUENCE [LARGE SCALE GENOMIC DNA]</scope>
    <source>
        <strain evidence="7 9">CECT 8088</strain>
    </source>
</reference>
<dbReference type="GO" id="GO:0008610">
    <property type="term" value="P:lipid biosynthetic process"/>
    <property type="evidence" value="ECO:0007669"/>
    <property type="project" value="InterPro"/>
</dbReference>
<dbReference type="CDD" id="cd02440">
    <property type="entry name" value="AdoMet_MTases"/>
    <property type="match status" value="1"/>
</dbReference>
<dbReference type="InterPro" id="IPR029063">
    <property type="entry name" value="SAM-dependent_MTases_sf"/>
</dbReference>
<evidence type="ECO:0000256" key="5">
    <source>
        <dbReference type="ARBA" id="ARBA00023098"/>
    </source>
</evidence>
<dbReference type="AlphaFoldDB" id="A0A839V103"/>
<dbReference type="PANTHER" id="PTHR43667">
    <property type="entry name" value="CYCLOPROPANE-FATTY-ACYL-PHOSPHOLIPID SYNTHASE"/>
    <property type="match status" value="1"/>
</dbReference>
<dbReference type="GO" id="GO:0008825">
    <property type="term" value="F:cyclopropane-fatty-acyl-phospholipid synthase activity"/>
    <property type="evidence" value="ECO:0007669"/>
    <property type="project" value="UniProtKB-EC"/>
</dbReference>